<dbReference type="RefSeq" id="WP_321393708.1">
    <property type="nucleotide sequence ID" value="NZ_CP139487.1"/>
</dbReference>
<dbReference type="InterPro" id="IPR050268">
    <property type="entry name" value="NADH-dep_flavin_reductase"/>
</dbReference>
<feature type="domain" description="Flavin reductase like" evidence="3">
    <location>
        <begin position="10"/>
        <end position="159"/>
    </location>
</feature>
<dbReference type="EC" id="1.5.1.-" evidence="4"/>
<protein>
    <submittedName>
        <fullName evidence="4">Flavin reductase family protein</fullName>
        <ecNumber evidence="4">1.5.1.-</ecNumber>
    </submittedName>
</protein>
<evidence type="ECO:0000259" key="3">
    <source>
        <dbReference type="SMART" id="SM00903"/>
    </source>
</evidence>
<proteinExistence type="inferred from homology"/>
<organism evidence="4 5">
    <name type="scientific">Peredibacter starrii</name>
    <dbReference type="NCBI Taxonomy" id="28202"/>
    <lineage>
        <taxon>Bacteria</taxon>
        <taxon>Pseudomonadati</taxon>
        <taxon>Bdellovibrionota</taxon>
        <taxon>Bacteriovoracia</taxon>
        <taxon>Bacteriovoracales</taxon>
        <taxon>Bacteriovoracaceae</taxon>
        <taxon>Peredibacter</taxon>
    </lineage>
</organism>
<dbReference type="SUPFAM" id="SSF50475">
    <property type="entry name" value="FMN-binding split barrel"/>
    <property type="match status" value="1"/>
</dbReference>
<dbReference type="AlphaFoldDB" id="A0AAX4HMU1"/>
<dbReference type="PANTHER" id="PTHR30466:SF11">
    <property type="entry name" value="FLAVIN-DEPENDENT MONOOXYGENASE, REDUCTASE SUBUNIT HSAB"/>
    <property type="match status" value="1"/>
</dbReference>
<accession>A0AAX4HMU1</accession>
<comment type="similarity">
    <text evidence="1">Belongs to the non-flavoprotein flavin reductase family.</text>
</comment>
<dbReference type="InterPro" id="IPR012349">
    <property type="entry name" value="Split_barrel_FMN-bd"/>
</dbReference>
<keyword evidence="2 4" id="KW-0560">Oxidoreductase</keyword>
<evidence type="ECO:0000313" key="5">
    <source>
        <dbReference type="Proteomes" id="UP001324634"/>
    </source>
</evidence>
<dbReference type="KEGG" id="psti:SOO65_18100"/>
<dbReference type="GO" id="GO:0042602">
    <property type="term" value="F:riboflavin reductase (NADPH) activity"/>
    <property type="evidence" value="ECO:0007669"/>
    <property type="project" value="TreeGrafter"/>
</dbReference>
<evidence type="ECO:0000256" key="1">
    <source>
        <dbReference type="ARBA" id="ARBA00008898"/>
    </source>
</evidence>
<dbReference type="Proteomes" id="UP001324634">
    <property type="component" value="Chromosome"/>
</dbReference>
<gene>
    <name evidence="4" type="ORF">SOO65_18100</name>
</gene>
<dbReference type="PANTHER" id="PTHR30466">
    <property type="entry name" value="FLAVIN REDUCTASE"/>
    <property type="match status" value="1"/>
</dbReference>
<dbReference type="Pfam" id="PF01613">
    <property type="entry name" value="Flavin_Reduct"/>
    <property type="match status" value="1"/>
</dbReference>
<dbReference type="InterPro" id="IPR002563">
    <property type="entry name" value="Flavin_Rdtase-like_dom"/>
</dbReference>
<keyword evidence="5" id="KW-1185">Reference proteome</keyword>
<evidence type="ECO:0000256" key="2">
    <source>
        <dbReference type="ARBA" id="ARBA00023002"/>
    </source>
</evidence>
<reference evidence="4 5" key="1">
    <citation type="submission" date="2023-11" db="EMBL/GenBank/DDBJ databases">
        <title>Peredibacter starrii A3.12.</title>
        <authorList>
            <person name="Mitchell R.J."/>
        </authorList>
    </citation>
    <scope>NUCLEOTIDE SEQUENCE [LARGE SCALE GENOMIC DNA]</scope>
    <source>
        <strain evidence="4 5">A3.12</strain>
    </source>
</reference>
<sequence length="160" mass="17306">MLLSDIATSVGHIPSGLFIVAVQDTATGVIDGYLASWVQQASFSPMIVSLAIKPGRPAYDLIKSGKPFAINIVGDHDKSYLKHFWKGYDPASNPFSELPHQIGANGGVILNQAKSAIECQMIDSVKPGDHDIVYAKVLSSYKMSEESKPMVHIRKSGADY</sequence>
<evidence type="ECO:0000313" key="4">
    <source>
        <dbReference type="EMBL" id="WPU64609.1"/>
    </source>
</evidence>
<dbReference type="Gene3D" id="2.30.110.10">
    <property type="entry name" value="Electron Transport, Fmn-binding Protein, Chain A"/>
    <property type="match status" value="1"/>
</dbReference>
<dbReference type="GO" id="GO:0010181">
    <property type="term" value="F:FMN binding"/>
    <property type="evidence" value="ECO:0007669"/>
    <property type="project" value="InterPro"/>
</dbReference>
<dbReference type="EMBL" id="CP139487">
    <property type="protein sequence ID" value="WPU64609.1"/>
    <property type="molecule type" value="Genomic_DNA"/>
</dbReference>
<name>A0AAX4HMU1_9BACT</name>
<dbReference type="SMART" id="SM00903">
    <property type="entry name" value="Flavin_Reduct"/>
    <property type="match status" value="1"/>
</dbReference>